<evidence type="ECO:0000313" key="8">
    <source>
        <dbReference type="Proteomes" id="UP000245670"/>
    </source>
</evidence>
<comment type="similarity">
    <text evidence="1">Belongs to the sigma-70 factor family. ECF subfamily.</text>
</comment>
<dbReference type="SUPFAM" id="SSF88659">
    <property type="entry name" value="Sigma3 and sigma4 domains of RNA polymerase sigma factors"/>
    <property type="match status" value="1"/>
</dbReference>
<dbReference type="Gene3D" id="1.10.1740.10">
    <property type="match status" value="1"/>
</dbReference>
<dbReference type="InterPro" id="IPR014284">
    <property type="entry name" value="RNA_pol_sigma-70_dom"/>
</dbReference>
<evidence type="ECO:0000256" key="2">
    <source>
        <dbReference type="ARBA" id="ARBA00023015"/>
    </source>
</evidence>
<evidence type="ECO:0000256" key="1">
    <source>
        <dbReference type="ARBA" id="ARBA00010641"/>
    </source>
</evidence>
<evidence type="ECO:0000313" key="7">
    <source>
        <dbReference type="EMBL" id="PWG04455.1"/>
    </source>
</evidence>
<dbReference type="SUPFAM" id="SSF88946">
    <property type="entry name" value="Sigma2 domain of RNA polymerase sigma factors"/>
    <property type="match status" value="1"/>
</dbReference>
<accession>A0A2U2J7Y9</accession>
<evidence type="ECO:0000256" key="4">
    <source>
        <dbReference type="ARBA" id="ARBA00023163"/>
    </source>
</evidence>
<dbReference type="GO" id="GO:0016987">
    <property type="term" value="F:sigma factor activity"/>
    <property type="evidence" value="ECO:0007669"/>
    <property type="project" value="UniProtKB-KW"/>
</dbReference>
<protein>
    <submittedName>
        <fullName evidence="7">RNA polymerase subunit sigma-24</fullName>
    </submittedName>
</protein>
<dbReference type="InterPro" id="IPR007627">
    <property type="entry name" value="RNA_pol_sigma70_r2"/>
</dbReference>
<dbReference type="InterPro" id="IPR039425">
    <property type="entry name" value="RNA_pol_sigma-70-like"/>
</dbReference>
<dbReference type="NCBIfam" id="TIGR02937">
    <property type="entry name" value="sigma70-ECF"/>
    <property type="match status" value="1"/>
</dbReference>
<dbReference type="InterPro" id="IPR013324">
    <property type="entry name" value="RNA_pol_sigma_r3/r4-like"/>
</dbReference>
<dbReference type="AlphaFoldDB" id="A0A2U2J7Y9"/>
<dbReference type="Gene3D" id="1.10.10.10">
    <property type="entry name" value="Winged helix-like DNA-binding domain superfamily/Winged helix DNA-binding domain"/>
    <property type="match status" value="1"/>
</dbReference>
<sequence length="186" mass="22108">MKQKHNLSDADLIEKYQKGDVNALNFLVKKWHLRFCNLAFWIVKDADLAKDIAQDSWTIIILKLKTLQEPNKFKSWAISIVNRKSIDLIRAQKREQNKLIKHFNEDKIEDSFTENELSLTIQNKLLKKIEKLSVDHQMVIRLFYKENYSLKEISEILDISIGTAKSRLFHAREKLKTILKHQNYER</sequence>
<dbReference type="CDD" id="cd06171">
    <property type="entry name" value="Sigma70_r4"/>
    <property type="match status" value="1"/>
</dbReference>
<dbReference type="PANTHER" id="PTHR43133:SF32">
    <property type="entry name" value="BLR3042 PROTEIN"/>
    <property type="match status" value="1"/>
</dbReference>
<feature type="domain" description="RNA polymerase sigma factor 70 region 4 type 2" evidence="6">
    <location>
        <begin position="124"/>
        <end position="175"/>
    </location>
</feature>
<dbReference type="RefSeq" id="WP_109405824.1">
    <property type="nucleotide sequence ID" value="NZ_QFFG01000006.1"/>
</dbReference>
<organism evidence="7 8">
    <name type="scientific">Polaribacter aquimarinus</name>
    <dbReference type="NCBI Taxonomy" id="2100726"/>
    <lineage>
        <taxon>Bacteria</taxon>
        <taxon>Pseudomonadati</taxon>
        <taxon>Bacteroidota</taxon>
        <taxon>Flavobacteriia</taxon>
        <taxon>Flavobacteriales</taxon>
        <taxon>Flavobacteriaceae</taxon>
    </lineage>
</organism>
<dbReference type="InterPro" id="IPR013249">
    <property type="entry name" value="RNA_pol_sigma70_r4_t2"/>
</dbReference>
<keyword evidence="8" id="KW-1185">Reference proteome</keyword>
<evidence type="ECO:0000259" key="5">
    <source>
        <dbReference type="Pfam" id="PF04542"/>
    </source>
</evidence>
<evidence type="ECO:0000259" key="6">
    <source>
        <dbReference type="Pfam" id="PF08281"/>
    </source>
</evidence>
<feature type="domain" description="RNA polymerase sigma-70 region 2" evidence="5">
    <location>
        <begin position="27"/>
        <end position="94"/>
    </location>
</feature>
<dbReference type="GO" id="GO:0006352">
    <property type="term" value="P:DNA-templated transcription initiation"/>
    <property type="evidence" value="ECO:0007669"/>
    <property type="project" value="InterPro"/>
</dbReference>
<dbReference type="Pfam" id="PF08281">
    <property type="entry name" value="Sigma70_r4_2"/>
    <property type="match status" value="1"/>
</dbReference>
<keyword evidence="3" id="KW-0731">Sigma factor</keyword>
<dbReference type="Pfam" id="PF04542">
    <property type="entry name" value="Sigma70_r2"/>
    <property type="match status" value="1"/>
</dbReference>
<proteinExistence type="inferred from homology"/>
<dbReference type="InterPro" id="IPR013325">
    <property type="entry name" value="RNA_pol_sigma_r2"/>
</dbReference>
<name>A0A2U2J7Y9_9FLAO</name>
<dbReference type="InterPro" id="IPR036388">
    <property type="entry name" value="WH-like_DNA-bd_sf"/>
</dbReference>
<evidence type="ECO:0000256" key="3">
    <source>
        <dbReference type="ARBA" id="ARBA00023082"/>
    </source>
</evidence>
<keyword evidence="2" id="KW-0805">Transcription regulation</keyword>
<dbReference type="EMBL" id="QFFG01000006">
    <property type="protein sequence ID" value="PWG04455.1"/>
    <property type="molecule type" value="Genomic_DNA"/>
</dbReference>
<keyword evidence="4" id="KW-0804">Transcription</keyword>
<reference evidence="7 8" key="1">
    <citation type="submission" date="2018-05" db="EMBL/GenBank/DDBJ databases">
        <title>Polaribacter aquimarinus sp. nov., isolated from sediment in a sediment of sea.</title>
        <authorList>
            <person name="Lu D."/>
        </authorList>
    </citation>
    <scope>NUCLEOTIDE SEQUENCE [LARGE SCALE GENOMIC DNA]</scope>
    <source>
        <strain evidence="7 8">ZY113</strain>
    </source>
</reference>
<comment type="caution">
    <text evidence="7">The sequence shown here is derived from an EMBL/GenBank/DDBJ whole genome shotgun (WGS) entry which is preliminary data.</text>
</comment>
<dbReference type="OrthoDB" id="9795666at2"/>
<dbReference type="PANTHER" id="PTHR43133">
    <property type="entry name" value="RNA POLYMERASE ECF-TYPE SIGMA FACTO"/>
    <property type="match status" value="1"/>
</dbReference>
<dbReference type="Proteomes" id="UP000245670">
    <property type="component" value="Unassembled WGS sequence"/>
</dbReference>
<gene>
    <name evidence="7" type="ORF">DIS07_13705</name>
</gene>
<dbReference type="GO" id="GO:0003677">
    <property type="term" value="F:DNA binding"/>
    <property type="evidence" value="ECO:0007669"/>
    <property type="project" value="InterPro"/>
</dbReference>